<dbReference type="Proteomes" id="UP000019112">
    <property type="component" value="Unassembled WGS sequence"/>
</dbReference>
<feature type="transmembrane region" description="Helical" evidence="9">
    <location>
        <begin position="92"/>
        <end position="109"/>
    </location>
</feature>
<feature type="transmembrane region" description="Helical" evidence="9">
    <location>
        <begin position="68"/>
        <end position="86"/>
    </location>
</feature>
<evidence type="ECO:0000313" key="10">
    <source>
        <dbReference type="EMBL" id="ETZ06997.1"/>
    </source>
</evidence>
<dbReference type="AlphaFoldDB" id="W6TTA7"/>
<feature type="transmembrane region" description="Helical" evidence="9">
    <location>
        <begin position="514"/>
        <end position="530"/>
    </location>
</feature>
<feature type="transmembrane region" description="Helical" evidence="9">
    <location>
        <begin position="267"/>
        <end position="289"/>
    </location>
</feature>
<feature type="transmembrane region" description="Helical" evidence="9">
    <location>
        <begin position="477"/>
        <end position="494"/>
    </location>
</feature>
<keyword evidence="8 9" id="KW-0472">Membrane</keyword>
<evidence type="ECO:0000256" key="1">
    <source>
        <dbReference type="ARBA" id="ARBA00004127"/>
    </source>
</evidence>
<comment type="catalytic activity">
    <reaction evidence="9">
        <text>diphosphate + H2O + H(+)(in) = 2 phosphate + 2 H(+)(out)</text>
        <dbReference type="Rhea" id="RHEA:13973"/>
        <dbReference type="ChEBI" id="CHEBI:15377"/>
        <dbReference type="ChEBI" id="CHEBI:15378"/>
        <dbReference type="ChEBI" id="CHEBI:33019"/>
        <dbReference type="ChEBI" id="CHEBI:43474"/>
        <dbReference type="EC" id="7.1.3.1"/>
    </reaction>
</comment>
<feature type="transmembrane region" description="Helical" evidence="9">
    <location>
        <begin position="584"/>
        <end position="605"/>
    </location>
</feature>
<dbReference type="GO" id="GO:0005886">
    <property type="term" value="C:plasma membrane"/>
    <property type="evidence" value="ECO:0007669"/>
    <property type="project" value="UniProtKB-SubCell"/>
</dbReference>
<comment type="function">
    <text evidence="9">Proton pump that utilizes the energy of pyrophosphate hydrolysis as the driving force for proton movement across the membrane. Generates a proton motive force.</text>
</comment>
<keyword evidence="6 9" id="KW-1133">Transmembrane helix</keyword>
<accession>W6TTA7</accession>
<keyword evidence="9" id="KW-0375">Hydrogen ion transport</keyword>
<dbReference type="GO" id="GO:0000287">
    <property type="term" value="F:magnesium ion binding"/>
    <property type="evidence" value="ECO:0007669"/>
    <property type="project" value="UniProtKB-UniRule"/>
</dbReference>
<reference evidence="10 11" key="1">
    <citation type="journal article" date="2014" name="FEMS Microbiol. Lett.">
        <title>Draft genome sequences of three Holospora species (Holospora obtusa, Holospora undulata, and Holospora elegans), endonuclear symbiotic bacteria of the ciliate Paramecium caudatum.</title>
        <authorList>
            <person name="Dohra H."/>
            <person name="Tanaka K."/>
            <person name="Suzuki T."/>
            <person name="Fujishima M."/>
            <person name="Suzuki H."/>
        </authorList>
    </citation>
    <scope>NUCLEOTIDE SEQUENCE [LARGE SCALE GENOMIC DNA]</scope>
    <source>
        <strain evidence="10 11">F1</strain>
    </source>
</reference>
<dbReference type="HAMAP" id="MF_01129">
    <property type="entry name" value="PPase_energized_pump"/>
    <property type="match status" value="1"/>
</dbReference>
<evidence type="ECO:0000256" key="8">
    <source>
        <dbReference type="ARBA" id="ARBA00023136"/>
    </source>
</evidence>
<comment type="similarity">
    <text evidence="9">Belongs to the H(+)-translocating pyrophosphatase (TC 3.A.10) family. K(+)-insensitive subfamily.</text>
</comment>
<gene>
    <name evidence="9" type="primary">hppA</name>
    <name evidence="10" type="ORF">P618_200817</name>
</gene>
<comment type="caution">
    <text evidence="9">Lacks conserved residue(s) required for the propagation of feature annotation.</text>
</comment>
<comment type="subcellular location">
    <subcellularLocation>
        <location evidence="9">Cell membrane</location>
        <topology evidence="9">Multi-pass membrane protein</topology>
    </subcellularLocation>
    <subcellularLocation>
        <location evidence="1">Endomembrane system</location>
        <topology evidence="1">Multi-pass membrane protein</topology>
    </subcellularLocation>
</comment>
<dbReference type="PANTHER" id="PTHR31998">
    <property type="entry name" value="K(+)-INSENSITIVE PYROPHOSPHATE-ENERGIZED PROTON PUMP"/>
    <property type="match status" value="1"/>
</dbReference>
<dbReference type="NCBIfam" id="NF001960">
    <property type="entry name" value="PRK00733.3-5"/>
    <property type="match status" value="1"/>
</dbReference>
<feature type="transmembrane region" description="Helical" evidence="9">
    <location>
        <begin position="301"/>
        <end position="324"/>
    </location>
</feature>
<comment type="cofactor">
    <cofactor evidence="9">
        <name>Mg(2+)</name>
        <dbReference type="ChEBI" id="CHEBI:18420"/>
    </cofactor>
</comment>
<feature type="transmembrane region" description="Helical" evidence="9">
    <location>
        <begin position="611"/>
        <end position="630"/>
    </location>
</feature>
<evidence type="ECO:0000313" key="11">
    <source>
        <dbReference type="Proteomes" id="UP000019112"/>
    </source>
</evidence>
<dbReference type="STRING" id="1399147.P618_200817"/>
<name>W6TTA7_HOLOB</name>
<dbReference type="EMBL" id="AWTR02000072">
    <property type="protein sequence ID" value="ETZ06997.1"/>
    <property type="molecule type" value="Genomic_DNA"/>
</dbReference>
<keyword evidence="2 9" id="KW-0813">Transport</keyword>
<feature type="transmembrane region" description="Helical" evidence="9">
    <location>
        <begin position="336"/>
        <end position="359"/>
    </location>
</feature>
<comment type="subunit">
    <text evidence="9">Homodimer.</text>
</comment>
<keyword evidence="7 9" id="KW-0406">Ion transport</keyword>
<feature type="transmembrane region" description="Helical" evidence="9">
    <location>
        <begin position="16"/>
        <end position="34"/>
    </location>
</feature>
<feature type="site" description="Determinant of potassium independence" evidence="9">
    <location>
        <position position="472"/>
    </location>
</feature>
<keyword evidence="3 9" id="KW-0812">Transmembrane</keyword>
<evidence type="ECO:0000256" key="2">
    <source>
        <dbReference type="ARBA" id="ARBA00022448"/>
    </source>
</evidence>
<proteinExistence type="inferred from homology"/>
<dbReference type="Pfam" id="PF03030">
    <property type="entry name" value="H_PPase"/>
    <property type="match status" value="1"/>
</dbReference>
<organism evidence="10 11">
    <name type="scientific">Holospora obtusa F1</name>
    <dbReference type="NCBI Taxonomy" id="1399147"/>
    <lineage>
        <taxon>Bacteria</taxon>
        <taxon>Pseudomonadati</taxon>
        <taxon>Pseudomonadota</taxon>
        <taxon>Alphaproteobacteria</taxon>
        <taxon>Holosporales</taxon>
        <taxon>Holosporaceae</taxon>
        <taxon>Holospora</taxon>
    </lineage>
</organism>
<dbReference type="PIRSF" id="PIRSF001265">
    <property type="entry name" value="H+-PPase"/>
    <property type="match status" value="1"/>
</dbReference>
<dbReference type="NCBIfam" id="NF001951">
    <property type="entry name" value="PRK00733.1-2"/>
    <property type="match status" value="1"/>
</dbReference>
<sequence>MLKKKDRKACMNTECIWLGIVGFSGIIALLYSAIVTRKILSLSGGTFEMQRIAQAIQEGAQAYLKRQFLTISVVGVILTGFLYQSLGYHVGIGFALGAVLSGISGYAGMSVSVRANARTTHAARSGLAQGLAVAFQAGAITGFLVVGLALLGVTGIFVLLTMLETTERFLLETLVSFGFGASLISIFSRLAGGIFTKGADVGADLVGKIEQGIPEDDPRNPAVIADNVGDNVGDCAGMSADLFETYVVTLVAALQIAFLTIKDSRELMVYPLVVSGICVLSCVLSTYAVRLGKKENIMNALYKGLGTAVVLSLVGLTGVTWMFFGFDRVIYDTVTGGYLVLSGAVGMLVTGLLVWITEFYTSTAHRPVREIANASVTGAATNIICGLAVSMEACFLPALVVCAGILCAYTFAGLFGIALAGSSMLALSGIIIAIDAYGPVTDNAGGIAEMAGLPPSVRNITDTLDAVGNTTKAITKGYAIGSAALASLILFSAYTQELKHFFPDLDINFSLSDPFLITGLFLGGAIPYLFSSMSMKAVGRAGAAIVVEVRRQFAEIKGIMDGSEPPEYGKAVDILTKFSLKAMIVPSLLPVVFPLGVYGVISSGFGQAQAFSALGGVLMGTMITGLFLALSMTSGGGAWDNAKKYIEAGNFGGKGSSAYQASVVGDTVGDPYKDTTGPAMNPFIKIVNLVALMLLAFL</sequence>
<evidence type="ECO:0000256" key="3">
    <source>
        <dbReference type="ARBA" id="ARBA00022692"/>
    </source>
</evidence>
<keyword evidence="4 9" id="KW-0460">Magnesium</keyword>
<feature type="transmembrane region" description="Helical" evidence="9">
    <location>
        <begin position="169"/>
        <end position="187"/>
    </location>
</feature>
<dbReference type="GO" id="GO:0009678">
    <property type="term" value="F:diphosphate hydrolysis-driven proton transmembrane transporter activity"/>
    <property type="evidence" value="ECO:0007669"/>
    <property type="project" value="UniProtKB-UniRule"/>
</dbReference>
<dbReference type="GO" id="GO:0012505">
    <property type="term" value="C:endomembrane system"/>
    <property type="evidence" value="ECO:0007669"/>
    <property type="project" value="UniProtKB-SubCell"/>
</dbReference>
<keyword evidence="11" id="KW-1185">Reference proteome</keyword>
<dbReference type="NCBIfam" id="TIGR01104">
    <property type="entry name" value="V_PPase"/>
    <property type="match status" value="1"/>
</dbReference>
<dbReference type="EC" id="7.1.3.1" evidence="9"/>
<evidence type="ECO:0000256" key="6">
    <source>
        <dbReference type="ARBA" id="ARBA00022989"/>
    </source>
</evidence>
<dbReference type="eggNOG" id="COG3808">
    <property type="taxonomic scope" value="Bacteria"/>
</dbReference>
<feature type="transmembrane region" description="Helical" evidence="9">
    <location>
        <begin position="130"/>
        <end position="163"/>
    </location>
</feature>
<keyword evidence="5 9" id="KW-1278">Translocase</keyword>
<evidence type="ECO:0000256" key="7">
    <source>
        <dbReference type="ARBA" id="ARBA00023065"/>
    </source>
</evidence>
<evidence type="ECO:0000256" key="9">
    <source>
        <dbReference type="HAMAP-Rule" id="MF_01129"/>
    </source>
</evidence>
<comment type="caution">
    <text evidence="10">The sequence shown here is derived from an EMBL/GenBank/DDBJ whole genome shotgun (WGS) entry which is preliminary data.</text>
</comment>
<evidence type="ECO:0000256" key="5">
    <source>
        <dbReference type="ARBA" id="ARBA00022967"/>
    </source>
</evidence>
<protein>
    <recommendedName>
        <fullName evidence="9">K(+)-insensitive pyrophosphate-energized proton pump</fullName>
        <ecNumber evidence="9">7.1.3.1</ecNumber>
    </recommendedName>
    <alternativeName>
        <fullName evidence="9">Membrane-bound proton-translocating pyrophosphatase</fullName>
    </alternativeName>
    <alternativeName>
        <fullName evidence="9">Pyrophosphate-energized inorganic pyrophosphatase</fullName>
        <shortName evidence="9">H(+)-PPase</shortName>
    </alternativeName>
</protein>
<evidence type="ECO:0000256" key="4">
    <source>
        <dbReference type="ARBA" id="ARBA00022842"/>
    </source>
</evidence>
<dbReference type="GO" id="GO:0004427">
    <property type="term" value="F:inorganic diphosphate phosphatase activity"/>
    <property type="evidence" value="ECO:0007669"/>
    <property type="project" value="UniProtKB-UniRule"/>
</dbReference>
<keyword evidence="9" id="KW-1003">Cell membrane</keyword>
<dbReference type="InterPro" id="IPR004131">
    <property type="entry name" value="PPase-energised_H-pump"/>
</dbReference>